<dbReference type="InterPro" id="IPR003495">
    <property type="entry name" value="CobW/HypB/UreG_nucleotide-bd"/>
</dbReference>
<dbReference type="PANTHER" id="PTHR43603">
    <property type="entry name" value="COBW DOMAIN-CONTAINING PROTEIN DDB_G0274527"/>
    <property type="match status" value="1"/>
</dbReference>
<dbReference type="InterPro" id="IPR011629">
    <property type="entry name" value="CobW-like_C"/>
</dbReference>
<keyword evidence="3" id="KW-1185">Reference proteome</keyword>
<gene>
    <name evidence="2" type="ORF">Cpa01nite_23260</name>
</gene>
<dbReference type="PANTHER" id="PTHR43603:SF1">
    <property type="entry name" value="ZINC-REGULATED GTPASE METALLOPROTEIN ACTIVATOR 1"/>
    <property type="match status" value="1"/>
</dbReference>
<evidence type="ECO:0000313" key="3">
    <source>
        <dbReference type="Proteomes" id="UP000642125"/>
    </source>
</evidence>
<dbReference type="EMBL" id="BONO01000017">
    <property type="protein sequence ID" value="GIG36945.1"/>
    <property type="molecule type" value="Genomic_DNA"/>
</dbReference>
<dbReference type="Pfam" id="PF02492">
    <property type="entry name" value="cobW"/>
    <property type="match status" value="1"/>
</dbReference>
<dbReference type="Proteomes" id="UP000642125">
    <property type="component" value="Unassembled WGS sequence"/>
</dbReference>
<dbReference type="Gene3D" id="3.40.50.300">
    <property type="entry name" value="P-loop containing nucleotide triphosphate hydrolases"/>
    <property type="match status" value="1"/>
</dbReference>
<dbReference type="SMART" id="SM00833">
    <property type="entry name" value="CobW_C"/>
    <property type="match status" value="1"/>
</dbReference>
<dbReference type="RefSeq" id="WP_203668969.1">
    <property type="nucleotide sequence ID" value="NZ_BONO01000017.1"/>
</dbReference>
<evidence type="ECO:0000313" key="2">
    <source>
        <dbReference type="EMBL" id="GIG36945.1"/>
    </source>
</evidence>
<protein>
    <submittedName>
        <fullName evidence="2">Cobalamin biosynthesis protein CobW</fullName>
    </submittedName>
</protein>
<dbReference type="AlphaFoldDB" id="A0A919P9M8"/>
<dbReference type="Pfam" id="PF07683">
    <property type="entry name" value="CobW_C"/>
    <property type="match status" value="1"/>
</dbReference>
<organism evidence="2 3">
    <name type="scientific">Cellulomonas pakistanensis</name>
    <dbReference type="NCBI Taxonomy" id="992287"/>
    <lineage>
        <taxon>Bacteria</taxon>
        <taxon>Bacillati</taxon>
        <taxon>Actinomycetota</taxon>
        <taxon>Actinomycetes</taxon>
        <taxon>Micrococcales</taxon>
        <taxon>Cellulomonadaceae</taxon>
        <taxon>Cellulomonas</taxon>
    </lineage>
</organism>
<feature type="domain" description="CobW C-terminal" evidence="1">
    <location>
        <begin position="257"/>
        <end position="347"/>
    </location>
</feature>
<proteinExistence type="predicted"/>
<dbReference type="InterPro" id="IPR027417">
    <property type="entry name" value="P-loop_NTPase"/>
</dbReference>
<evidence type="ECO:0000259" key="1">
    <source>
        <dbReference type="SMART" id="SM00833"/>
    </source>
</evidence>
<name>A0A919P9M8_9CELL</name>
<reference evidence="2" key="1">
    <citation type="submission" date="2021-01" db="EMBL/GenBank/DDBJ databases">
        <title>Whole genome shotgun sequence of Cellulomonas pakistanensis NBRC 110800.</title>
        <authorList>
            <person name="Komaki H."/>
            <person name="Tamura T."/>
        </authorList>
    </citation>
    <scope>NUCLEOTIDE SEQUENCE</scope>
    <source>
        <strain evidence="2">NBRC 110800</strain>
    </source>
</reference>
<accession>A0A919P9M8</accession>
<comment type="caution">
    <text evidence="2">The sequence shown here is derived from an EMBL/GenBank/DDBJ whole genome shotgun (WGS) entry which is preliminary data.</text>
</comment>
<sequence>MRPRKPLAVLATIDPVLRDSAVFTVVVDRPGTVVLRHDIVDGPGGGGIRRVVVDASGVLEDVLVPLEHACLSCSVREDAVPTLERLARDPRWDAVLLALPVSAEPLPVTRALGAATRRGGVLRSLELATVLTAVDRDTVEDDLLGDDLLDERGIALTEDDRRGVGEALAAQLGHADVVLVATGGSEGEQDADTALDDRIASDLVEHVRAADSRRVDGLYSLDVAALFESRHDASAADRRLDPLHASAVPGAPTGNGVWTLELRSDRPLHPERMVAEVHRLGSGPFRSRGRFWVPSRPDSLCVWDGSGGQLSVGAMGLWHRRAPHTCLVFTGVGEGREQLRAAFEDILMTPEEYAAGLLPWLGREDVLEPWLGSRSAA</sequence>
<dbReference type="SUPFAM" id="SSF90002">
    <property type="entry name" value="Hypothetical protein YjiA, C-terminal domain"/>
    <property type="match status" value="1"/>
</dbReference>
<dbReference type="InterPro" id="IPR051927">
    <property type="entry name" value="Zn_Chap_cDPG_Synth"/>
</dbReference>